<dbReference type="Proteomes" id="UP001596442">
    <property type="component" value="Unassembled WGS sequence"/>
</dbReference>
<name>A0ABD5SEF7_9EURY</name>
<proteinExistence type="predicted"/>
<dbReference type="EMBL" id="JBHSWW010000686">
    <property type="protein sequence ID" value="MFC6755296.1"/>
    <property type="molecule type" value="Genomic_DNA"/>
</dbReference>
<accession>A0ABD5SEF7</accession>
<organism evidence="1 2">
    <name type="scientific">Halorubrum tibetense</name>
    <dbReference type="NCBI Taxonomy" id="175631"/>
    <lineage>
        <taxon>Archaea</taxon>
        <taxon>Methanobacteriati</taxon>
        <taxon>Methanobacteriota</taxon>
        <taxon>Stenosarchaea group</taxon>
        <taxon>Halobacteria</taxon>
        <taxon>Halobacteriales</taxon>
        <taxon>Haloferacaceae</taxon>
        <taxon>Halorubrum</taxon>
    </lineage>
</organism>
<evidence type="ECO:0000313" key="1">
    <source>
        <dbReference type="EMBL" id="MFC6755296.1"/>
    </source>
</evidence>
<reference evidence="1 2" key="1">
    <citation type="journal article" date="2019" name="Int. J. Syst. Evol. Microbiol.">
        <title>The Global Catalogue of Microorganisms (GCM) 10K type strain sequencing project: providing services to taxonomists for standard genome sequencing and annotation.</title>
        <authorList>
            <consortium name="The Broad Institute Genomics Platform"/>
            <consortium name="The Broad Institute Genome Sequencing Center for Infectious Disease"/>
            <person name="Wu L."/>
            <person name="Ma J."/>
        </authorList>
    </citation>
    <scope>NUCLEOTIDE SEQUENCE [LARGE SCALE GENOMIC DNA]</scope>
    <source>
        <strain evidence="1 2">CGMCC 1.3239</strain>
    </source>
</reference>
<protein>
    <submittedName>
        <fullName evidence="1">Uncharacterized protein</fullName>
    </submittedName>
</protein>
<evidence type="ECO:0000313" key="2">
    <source>
        <dbReference type="Proteomes" id="UP001596442"/>
    </source>
</evidence>
<sequence>MRVLLLGEYSGLNNELKLALIKAGHDVTLAAACDFFKNFKTDINLGYGSTIYSYKMRQFLLPLLNLSKFSGFDVVHVINFYIIPRLPF</sequence>
<dbReference type="AlphaFoldDB" id="A0ABD5SEF7"/>
<dbReference type="RefSeq" id="WP_379784300.1">
    <property type="nucleotide sequence ID" value="NZ_JBHSWW010000686.1"/>
</dbReference>
<comment type="caution">
    <text evidence="1">The sequence shown here is derived from an EMBL/GenBank/DDBJ whole genome shotgun (WGS) entry which is preliminary data.</text>
</comment>
<feature type="non-terminal residue" evidence="1">
    <location>
        <position position="88"/>
    </location>
</feature>
<keyword evidence="2" id="KW-1185">Reference proteome</keyword>
<gene>
    <name evidence="1" type="ORF">ACFQEU_17750</name>
</gene>